<reference evidence="7" key="1">
    <citation type="submission" date="2022-11" db="EMBL/GenBank/DDBJ databases">
        <title>Centuries of genome instability and evolution in soft-shell clam transmissible cancer (bioRxiv).</title>
        <authorList>
            <person name="Hart S.F.M."/>
            <person name="Yonemitsu M.A."/>
            <person name="Giersch R.M."/>
            <person name="Beal B.F."/>
            <person name="Arriagada G."/>
            <person name="Davis B.W."/>
            <person name="Ostrander E.A."/>
            <person name="Goff S.P."/>
            <person name="Metzger M.J."/>
        </authorList>
    </citation>
    <scope>NUCLEOTIDE SEQUENCE</scope>
    <source>
        <strain evidence="7">MELC-2E11</strain>
        <tissue evidence="7">Siphon/mantle</tissue>
    </source>
</reference>
<evidence type="ECO:0000256" key="2">
    <source>
        <dbReference type="ARBA" id="ARBA00010701"/>
    </source>
</evidence>
<dbReference type="Proteomes" id="UP001164746">
    <property type="component" value="Chromosome 13"/>
</dbReference>
<dbReference type="SUPFAM" id="SSF56436">
    <property type="entry name" value="C-type lectin-like"/>
    <property type="match status" value="1"/>
</dbReference>
<keyword evidence="8" id="KW-1185">Reference proteome</keyword>
<dbReference type="CDD" id="cd00707">
    <property type="entry name" value="Pancreat_lipase_like"/>
    <property type="match status" value="1"/>
</dbReference>
<evidence type="ECO:0000256" key="1">
    <source>
        <dbReference type="ARBA" id="ARBA00004613"/>
    </source>
</evidence>
<evidence type="ECO:0000259" key="6">
    <source>
        <dbReference type="PROSITE" id="PS50041"/>
    </source>
</evidence>
<feature type="domain" description="C-type lectin" evidence="6">
    <location>
        <begin position="180"/>
        <end position="276"/>
    </location>
</feature>
<dbReference type="PANTHER" id="PTHR11610:SF181">
    <property type="entry name" value="INACTIVE PANCREATIC LIPASE-RELATED PROTEIN 1-LIKE"/>
    <property type="match status" value="1"/>
</dbReference>
<dbReference type="InterPro" id="IPR001304">
    <property type="entry name" value="C-type_lectin-like"/>
</dbReference>
<dbReference type="InterPro" id="IPR016186">
    <property type="entry name" value="C-type_lectin-like/link_sf"/>
</dbReference>
<proteinExistence type="inferred from homology"/>
<dbReference type="InterPro" id="IPR029058">
    <property type="entry name" value="AB_hydrolase_fold"/>
</dbReference>
<evidence type="ECO:0000256" key="3">
    <source>
        <dbReference type="ARBA" id="ARBA00022525"/>
    </source>
</evidence>
<evidence type="ECO:0000256" key="5">
    <source>
        <dbReference type="RuleBase" id="RU004262"/>
    </source>
</evidence>
<dbReference type="SUPFAM" id="SSF53474">
    <property type="entry name" value="alpha/beta-Hydrolases"/>
    <property type="match status" value="1"/>
</dbReference>
<dbReference type="EMBL" id="CP111024">
    <property type="protein sequence ID" value="WAR23789.1"/>
    <property type="molecule type" value="Genomic_DNA"/>
</dbReference>
<gene>
    <name evidence="7" type="ORF">MAR_037458</name>
</gene>
<dbReference type="InterPro" id="IPR013818">
    <property type="entry name" value="Lipase"/>
</dbReference>
<dbReference type="Gene3D" id="3.10.100.10">
    <property type="entry name" value="Mannose-Binding Protein A, subunit A"/>
    <property type="match status" value="1"/>
</dbReference>
<organism evidence="7 8">
    <name type="scientific">Mya arenaria</name>
    <name type="common">Soft-shell clam</name>
    <dbReference type="NCBI Taxonomy" id="6604"/>
    <lineage>
        <taxon>Eukaryota</taxon>
        <taxon>Metazoa</taxon>
        <taxon>Spiralia</taxon>
        <taxon>Lophotrochozoa</taxon>
        <taxon>Mollusca</taxon>
        <taxon>Bivalvia</taxon>
        <taxon>Autobranchia</taxon>
        <taxon>Heteroconchia</taxon>
        <taxon>Euheterodonta</taxon>
        <taxon>Imparidentia</taxon>
        <taxon>Neoheterodontei</taxon>
        <taxon>Myida</taxon>
        <taxon>Myoidea</taxon>
        <taxon>Myidae</taxon>
        <taxon>Mya</taxon>
    </lineage>
</organism>
<dbReference type="PROSITE" id="PS50041">
    <property type="entry name" value="C_TYPE_LECTIN_2"/>
    <property type="match status" value="1"/>
</dbReference>
<keyword evidence="4" id="KW-1015">Disulfide bond</keyword>
<evidence type="ECO:0000313" key="8">
    <source>
        <dbReference type="Proteomes" id="UP001164746"/>
    </source>
</evidence>
<dbReference type="PRINTS" id="PR00821">
    <property type="entry name" value="TAGLIPASE"/>
</dbReference>
<dbReference type="PANTHER" id="PTHR11610">
    <property type="entry name" value="LIPASE"/>
    <property type="match status" value="1"/>
</dbReference>
<dbReference type="CDD" id="cd00117">
    <property type="entry name" value="TFP"/>
    <property type="match status" value="1"/>
</dbReference>
<dbReference type="InterPro" id="IPR000734">
    <property type="entry name" value="TAG_lipase"/>
</dbReference>
<evidence type="ECO:0000256" key="4">
    <source>
        <dbReference type="ARBA" id="ARBA00023157"/>
    </source>
</evidence>
<accession>A0ABY7FR57</accession>
<evidence type="ECO:0000313" key="7">
    <source>
        <dbReference type="EMBL" id="WAR23789.1"/>
    </source>
</evidence>
<comment type="subcellular location">
    <subcellularLocation>
        <location evidence="1">Secreted</location>
    </subcellularLocation>
</comment>
<dbReference type="InterPro" id="IPR033906">
    <property type="entry name" value="Lipase_N"/>
</dbReference>
<comment type="similarity">
    <text evidence="2 5">Belongs to the AB hydrolase superfamily. Lipase family.</text>
</comment>
<dbReference type="Pfam" id="PF00151">
    <property type="entry name" value="Lipase"/>
    <property type="match status" value="1"/>
</dbReference>
<keyword evidence="3" id="KW-0964">Secreted</keyword>
<dbReference type="Gene3D" id="3.40.50.1820">
    <property type="entry name" value="alpha/beta hydrolase"/>
    <property type="match status" value="1"/>
</dbReference>
<dbReference type="InterPro" id="IPR016187">
    <property type="entry name" value="CTDL_fold"/>
</dbReference>
<dbReference type="InterPro" id="IPR002331">
    <property type="entry name" value="Lipase_panc"/>
</dbReference>
<dbReference type="PRINTS" id="PR00823">
    <property type="entry name" value="PANCLIPASE"/>
</dbReference>
<sequence length="664" mass="72830">MCYDCSRMPSPSDCSHTILCNEHETCHTTQIVTDNGHIVYDSGCMSNPRCPGAGSVKMSPLHDVIISPRIPGDIVTCIECCRGEFCNNQGCGAKPLLDRPSRGPICVTCDVSVSPDACEFVSVCTQDEECFLSSDYNPLTGDKRYTSKCGSKQTCEALRRNYADVIGRRAAPDCLGCCDDDYCNKKQHLLRPHQHHKPQKVRVNRAEAQSPVDIRYWVGATDRGHEGQWSWVDGTPVASGTDVWWPGEPNDAGYPDGLHENCAAANFNRIDATSVWAAPGAERQKRSRTCFGELGCFANLPPFNNTDGLLPQSPDTIQTTFRLFTTTCKRPRVLTQGDASPYTDCGFDPTLPVKFIVHGFLQHGQVAWVRDMTNALLRKEPMSVVTVDWGSGSGFPYSQAAANTRVVGTELGTLISTLRSERGVRADKIHIIGHSLGAHIAGYAGNVSPGIARITGLDPAEPDFSDTDLAVHLDKTDALFVDIIHSDGAEFDYVTGFGWIAAVGHIDFYPNGGMNQPGCPQESVSNIMPWTRTRRAAYGAPGETVHKWDTMLIRQDSVESESQHVTVEFGSMDTTSGQVRVELVGEDLSSDAVHINSNNDPFKSGDRRHVLVVDRERVSDVTQVRVTYARPSSQSWWWWHGSVTTYSVSIFSVTVTNAEDGLRS</sequence>
<name>A0ABY7FR57_MYAAR</name>
<protein>
    <submittedName>
        <fullName evidence="7">LIPR1-like protein</fullName>
    </submittedName>
</protein>